<proteinExistence type="predicted"/>
<dbReference type="AlphaFoldDB" id="A0AAD1ZGH2"/>
<reference evidence="2" key="1">
    <citation type="submission" date="2023-05" db="EMBL/GenBank/DDBJ databases">
        <authorList>
            <person name="Huff M."/>
        </authorList>
    </citation>
    <scope>NUCLEOTIDE SEQUENCE</scope>
</reference>
<accession>A0AAD1ZGH2</accession>
<organism evidence="2 3">
    <name type="scientific">Fraxinus pennsylvanica</name>
    <dbReference type="NCBI Taxonomy" id="56036"/>
    <lineage>
        <taxon>Eukaryota</taxon>
        <taxon>Viridiplantae</taxon>
        <taxon>Streptophyta</taxon>
        <taxon>Embryophyta</taxon>
        <taxon>Tracheophyta</taxon>
        <taxon>Spermatophyta</taxon>
        <taxon>Magnoliopsida</taxon>
        <taxon>eudicotyledons</taxon>
        <taxon>Gunneridae</taxon>
        <taxon>Pentapetalae</taxon>
        <taxon>asterids</taxon>
        <taxon>lamiids</taxon>
        <taxon>Lamiales</taxon>
        <taxon>Oleaceae</taxon>
        <taxon>Oleeae</taxon>
        <taxon>Fraxinus</taxon>
    </lineage>
</organism>
<keyword evidence="3" id="KW-1185">Reference proteome</keyword>
<sequence length="136" mass="15551">MAARLKLLPLALIGELILSYCMFLHLLRLGPSPRKMCYGRVGERVFEVHRHLAKPRTVHSAVDHGDVDDLEISLNKVLQFGLTRRRCPHRCSSSTMVLGWWIKLLVWTQLDRLVQILCITLVPPVTNPTVKILVCF</sequence>
<evidence type="ECO:0000313" key="2">
    <source>
        <dbReference type="EMBL" id="CAI9769367.1"/>
    </source>
</evidence>
<dbReference type="Proteomes" id="UP000834106">
    <property type="component" value="Chromosome 10"/>
</dbReference>
<feature type="transmembrane region" description="Helical" evidence="1">
    <location>
        <begin position="7"/>
        <end position="27"/>
    </location>
</feature>
<keyword evidence="1" id="KW-0472">Membrane</keyword>
<keyword evidence="1" id="KW-0812">Transmembrane</keyword>
<keyword evidence="1" id="KW-1133">Transmembrane helix</keyword>
<evidence type="ECO:0000256" key="1">
    <source>
        <dbReference type="SAM" id="Phobius"/>
    </source>
</evidence>
<protein>
    <submittedName>
        <fullName evidence="2">Uncharacterized protein</fullName>
    </submittedName>
</protein>
<gene>
    <name evidence="2" type="ORF">FPE_LOCUS16923</name>
</gene>
<dbReference type="EMBL" id="OU503045">
    <property type="protein sequence ID" value="CAI9769367.1"/>
    <property type="molecule type" value="Genomic_DNA"/>
</dbReference>
<evidence type="ECO:0000313" key="3">
    <source>
        <dbReference type="Proteomes" id="UP000834106"/>
    </source>
</evidence>
<name>A0AAD1ZGH2_9LAMI</name>